<protein>
    <submittedName>
        <fullName evidence="6">S-adenosyl-L-methionine-dependent methyltransferase</fullName>
    </submittedName>
</protein>
<comment type="caution">
    <text evidence="6">The sequence shown here is derived from an EMBL/GenBank/DDBJ whole genome shotgun (WGS) entry which is preliminary data.</text>
</comment>
<reference evidence="6 7" key="1">
    <citation type="journal article" date="2024" name="IMA Fungus">
        <title>Apiospora arundinis, a panoply of carbohydrate-active enzymes and secondary metabolites.</title>
        <authorList>
            <person name="Sorensen T."/>
            <person name="Petersen C."/>
            <person name="Muurmann A.T."/>
            <person name="Christiansen J.V."/>
            <person name="Brundto M.L."/>
            <person name="Overgaard C.K."/>
            <person name="Boysen A.T."/>
            <person name="Wollenberg R.D."/>
            <person name="Larsen T.O."/>
            <person name="Sorensen J.L."/>
            <person name="Nielsen K.L."/>
            <person name="Sondergaard T.E."/>
        </authorList>
    </citation>
    <scope>NUCLEOTIDE SEQUENCE [LARGE SCALE GENOMIC DNA]</scope>
    <source>
        <strain evidence="6 7">AAU 773</strain>
    </source>
</reference>
<dbReference type="PANTHER" id="PTHR43712:SF5">
    <property type="entry name" value="O-METHYLTRANSFERASE ASQN-RELATED"/>
    <property type="match status" value="1"/>
</dbReference>
<feature type="domain" description="O-methyltransferase dimerisation" evidence="5">
    <location>
        <begin position="68"/>
        <end position="134"/>
    </location>
</feature>
<evidence type="ECO:0000256" key="2">
    <source>
        <dbReference type="ARBA" id="ARBA00022679"/>
    </source>
</evidence>
<name>A0ABR2HPD9_9PEZI</name>
<evidence type="ECO:0000313" key="6">
    <source>
        <dbReference type="EMBL" id="KAK8850965.1"/>
    </source>
</evidence>
<dbReference type="SUPFAM" id="SSF53335">
    <property type="entry name" value="S-adenosyl-L-methionine-dependent methyltransferases"/>
    <property type="match status" value="1"/>
</dbReference>
<dbReference type="Pfam" id="PF08100">
    <property type="entry name" value="Dimerisation"/>
    <property type="match status" value="1"/>
</dbReference>
<dbReference type="InterPro" id="IPR001077">
    <property type="entry name" value="COMT_C"/>
</dbReference>
<keyword evidence="3" id="KW-0949">S-adenosyl-L-methionine</keyword>
<dbReference type="InterPro" id="IPR029063">
    <property type="entry name" value="SAM-dependent_MTases_sf"/>
</dbReference>
<accession>A0ABR2HPD9</accession>
<evidence type="ECO:0000259" key="4">
    <source>
        <dbReference type="Pfam" id="PF00891"/>
    </source>
</evidence>
<dbReference type="InterPro" id="IPR012967">
    <property type="entry name" value="COMT_dimerisation"/>
</dbReference>
<feature type="domain" description="O-methyltransferase C-terminal" evidence="4">
    <location>
        <begin position="198"/>
        <end position="343"/>
    </location>
</feature>
<dbReference type="GO" id="GO:0008168">
    <property type="term" value="F:methyltransferase activity"/>
    <property type="evidence" value="ECO:0007669"/>
    <property type="project" value="UniProtKB-KW"/>
</dbReference>
<dbReference type="PANTHER" id="PTHR43712">
    <property type="entry name" value="PUTATIVE (AFU_ORTHOLOGUE AFUA_4G14580)-RELATED"/>
    <property type="match status" value="1"/>
</dbReference>
<dbReference type="InterPro" id="IPR016461">
    <property type="entry name" value="COMT-like"/>
</dbReference>
<dbReference type="Pfam" id="PF00891">
    <property type="entry name" value="Methyltransf_2"/>
    <property type="match status" value="1"/>
</dbReference>
<proteinExistence type="predicted"/>
<dbReference type="InterPro" id="IPR036388">
    <property type="entry name" value="WH-like_DNA-bd_sf"/>
</dbReference>
<gene>
    <name evidence="6" type="ORF">PGQ11_013444</name>
</gene>
<sequence length="414" mass="45493">MATIGELGERIATLTKKIEEDQKQNDVSSVDPNTAIELAEASRELEQLVLGPRQALGMMGLSIHDASSLGVIVNFDIPNLVPSQGSISFAELSAQCGLDEDRLTRILRYAMINHIFREKPAGRVRHTPLSTHLTHSPVFCDFLRTLANVFHPACASLPMALSRWPQTRSMTEAAHGVARHTDLTFYDWLEKEENAALRLSFDKGMEGISRGGQRLQDTDLRAYPWGELPEGAVVVDVGGSGGHFARDLSAAHPSFSIIIQDLPGVIGQTIKDQKRNSSIFKSVTYQAHNCFEEQPVEGADVYFMRHVFHNHPDAECVKILIALLPALKRGARVLVSEYIVPPSAELTGGFSTKAMRYILCISAAPFPLVPTSATKRLCNETLLITFTLEQTNGLVNHVFVQCKGANQGRVLEAL</sequence>
<dbReference type="SUPFAM" id="SSF46785">
    <property type="entry name" value="Winged helix' DNA-binding domain"/>
    <property type="match status" value="1"/>
</dbReference>
<keyword evidence="7" id="KW-1185">Reference proteome</keyword>
<keyword evidence="1 6" id="KW-0489">Methyltransferase</keyword>
<organism evidence="6 7">
    <name type="scientific">Apiospora arundinis</name>
    <dbReference type="NCBI Taxonomy" id="335852"/>
    <lineage>
        <taxon>Eukaryota</taxon>
        <taxon>Fungi</taxon>
        <taxon>Dikarya</taxon>
        <taxon>Ascomycota</taxon>
        <taxon>Pezizomycotina</taxon>
        <taxon>Sordariomycetes</taxon>
        <taxon>Xylariomycetidae</taxon>
        <taxon>Amphisphaeriales</taxon>
        <taxon>Apiosporaceae</taxon>
        <taxon>Apiospora</taxon>
    </lineage>
</organism>
<evidence type="ECO:0000256" key="3">
    <source>
        <dbReference type="ARBA" id="ARBA00022691"/>
    </source>
</evidence>
<keyword evidence="2" id="KW-0808">Transferase</keyword>
<dbReference type="Gene3D" id="3.40.50.150">
    <property type="entry name" value="Vaccinia Virus protein VP39"/>
    <property type="match status" value="1"/>
</dbReference>
<evidence type="ECO:0000256" key="1">
    <source>
        <dbReference type="ARBA" id="ARBA00022603"/>
    </source>
</evidence>
<evidence type="ECO:0000259" key="5">
    <source>
        <dbReference type="Pfam" id="PF08100"/>
    </source>
</evidence>
<dbReference type="GO" id="GO:0032259">
    <property type="term" value="P:methylation"/>
    <property type="evidence" value="ECO:0007669"/>
    <property type="project" value="UniProtKB-KW"/>
</dbReference>
<dbReference type="Proteomes" id="UP001390339">
    <property type="component" value="Unassembled WGS sequence"/>
</dbReference>
<dbReference type="InterPro" id="IPR036390">
    <property type="entry name" value="WH_DNA-bd_sf"/>
</dbReference>
<dbReference type="Gene3D" id="1.10.10.10">
    <property type="entry name" value="Winged helix-like DNA-binding domain superfamily/Winged helix DNA-binding domain"/>
    <property type="match status" value="1"/>
</dbReference>
<dbReference type="PROSITE" id="PS51683">
    <property type="entry name" value="SAM_OMT_II"/>
    <property type="match status" value="1"/>
</dbReference>
<evidence type="ECO:0000313" key="7">
    <source>
        <dbReference type="Proteomes" id="UP001390339"/>
    </source>
</evidence>
<dbReference type="EMBL" id="JAPCWZ010000009">
    <property type="protein sequence ID" value="KAK8850965.1"/>
    <property type="molecule type" value="Genomic_DNA"/>
</dbReference>